<feature type="transmembrane region" description="Helical" evidence="6">
    <location>
        <begin position="107"/>
        <end position="136"/>
    </location>
</feature>
<dbReference type="eggNOG" id="COG4129">
    <property type="taxonomic scope" value="Bacteria"/>
</dbReference>
<gene>
    <name evidence="7" type="ordered locus">Namu_2972</name>
</gene>
<evidence type="ECO:0000256" key="6">
    <source>
        <dbReference type="SAM" id="Phobius"/>
    </source>
</evidence>
<dbReference type="Pfam" id="PF06081">
    <property type="entry name" value="ArAE_1"/>
    <property type="match status" value="1"/>
</dbReference>
<evidence type="ECO:0000256" key="1">
    <source>
        <dbReference type="ARBA" id="ARBA00004651"/>
    </source>
</evidence>
<dbReference type="HOGENOM" id="CLU_686650_0_0_11"/>
<dbReference type="OrthoDB" id="4458428at2"/>
<name>C8XAQ7_NAKMY</name>
<keyword evidence="3 6" id="KW-0812">Transmembrane</keyword>
<evidence type="ECO:0000256" key="5">
    <source>
        <dbReference type="ARBA" id="ARBA00023136"/>
    </source>
</evidence>
<keyword evidence="2" id="KW-1003">Cell membrane</keyword>
<evidence type="ECO:0000313" key="8">
    <source>
        <dbReference type="Proteomes" id="UP000002218"/>
    </source>
</evidence>
<dbReference type="KEGG" id="nml:Namu_2972"/>
<organism evidence="7 8">
    <name type="scientific">Nakamurella multipartita (strain ATCC 700099 / DSM 44233 / CIP 104796 / JCM 9543 / NBRC 105858 / Y-104)</name>
    <name type="common">Microsphaera multipartita</name>
    <dbReference type="NCBI Taxonomy" id="479431"/>
    <lineage>
        <taxon>Bacteria</taxon>
        <taxon>Bacillati</taxon>
        <taxon>Actinomycetota</taxon>
        <taxon>Actinomycetes</taxon>
        <taxon>Nakamurellales</taxon>
        <taxon>Nakamurellaceae</taxon>
        <taxon>Nakamurella</taxon>
    </lineage>
</organism>
<sequence length="401" mass="42327">MDPAPSSTARDGTDATSLEVIRRRWDALRTGRQRRHRSIGELLEIDRGVIVQTVKVAVSAGLSWALAQWWLDSPAPIWAPITASLIALLTVRASIRDAAEKVLAVTLGILVAIWLGSIIGLHAWSIALIVAIGFLAGKVLRLGPGAAAQIPINGLFVLALGSSGIEQRFLDTLIGAGVAVVVNFVIIPPNHVAAATRAVATLADGVVDAMSTMATGIGRPWPSRDAMAWLLDARALGRLSAGAEGEVGKAAQSLSLHPTRASWAASMTRLRQANETLQVVELQCRTIARTVRDLSVKIPERDGRQLPMPMASAMLLATADAVEAFAHTVLRAERGASVEVIAGPAHRAITIARERIEAINTDLGDMLAANLSRGVFLSALVVETGRVLDELDAGLAALDSD</sequence>
<dbReference type="AlphaFoldDB" id="C8XAQ7"/>
<reference evidence="8" key="1">
    <citation type="submission" date="2009-09" db="EMBL/GenBank/DDBJ databases">
        <title>The complete genome of Nakamurella multipartita DSM 44233.</title>
        <authorList>
            <consortium name="US DOE Joint Genome Institute (JGI-PGF)"/>
            <person name="Lucas S."/>
            <person name="Copeland A."/>
            <person name="Lapidus A."/>
            <person name="Glavina del Rio T."/>
            <person name="Dalin E."/>
            <person name="Tice H."/>
            <person name="Bruce D."/>
            <person name="Goodwin L."/>
            <person name="Pitluck S."/>
            <person name="Kyrpides N."/>
            <person name="Mavromatis K."/>
            <person name="Ivanova N."/>
            <person name="Ovchinnikova G."/>
            <person name="Sims D."/>
            <person name="Meincke L."/>
            <person name="Brettin T."/>
            <person name="Detter J.C."/>
            <person name="Han C."/>
            <person name="Larimer F."/>
            <person name="Land M."/>
            <person name="Hauser L."/>
            <person name="Markowitz V."/>
            <person name="Cheng J.-F."/>
            <person name="Hugenholtz P."/>
            <person name="Woyke T."/>
            <person name="Wu D."/>
            <person name="Klenk H.-P."/>
            <person name="Eisen J.A."/>
        </authorList>
    </citation>
    <scope>NUCLEOTIDE SEQUENCE [LARGE SCALE GENOMIC DNA]</scope>
    <source>
        <strain evidence="8">ATCC 700099 / DSM 44233 / CIP 104796 / JCM 9543 / NBRC 105858 / Y-104</strain>
    </source>
</reference>
<dbReference type="InterPro" id="IPR010343">
    <property type="entry name" value="ArAE_1"/>
</dbReference>
<evidence type="ECO:0000313" key="7">
    <source>
        <dbReference type="EMBL" id="ACV79310.1"/>
    </source>
</evidence>
<dbReference type="EMBL" id="CP001737">
    <property type="protein sequence ID" value="ACV79310.1"/>
    <property type="molecule type" value="Genomic_DNA"/>
</dbReference>
<reference evidence="7 8" key="2">
    <citation type="journal article" date="2010" name="Stand. Genomic Sci.">
        <title>Complete genome sequence of Nakamurella multipartita type strain (Y-104).</title>
        <authorList>
            <person name="Tice H."/>
            <person name="Mayilraj S."/>
            <person name="Sims D."/>
            <person name="Lapidus A."/>
            <person name="Nolan M."/>
            <person name="Lucas S."/>
            <person name="Glavina Del Rio T."/>
            <person name="Copeland A."/>
            <person name="Cheng J.F."/>
            <person name="Meincke L."/>
            <person name="Bruce D."/>
            <person name="Goodwin L."/>
            <person name="Pitluck S."/>
            <person name="Ivanova N."/>
            <person name="Mavromatis K."/>
            <person name="Ovchinnikova G."/>
            <person name="Pati A."/>
            <person name="Chen A."/>
            <person name="Palaniappan K."/>
            <person name="Land M."/>
            <person name="Hauser L."/>
            <person name="Chang Y.J."/>
            <person name="Jeffries C.D."/>
            <person name="Detter J.C."/>
            <person name="Brettin T."/>
            <person name="Rohde M."/>
            <person name="Goker M."/>
            <person name="Bristow J."/>
            <person name="Eisen J.A."/>
            <person name="Markowitz V."/>
            <person name="Hugenholtz P."/>
            <person name="Kyrpides N.C."/>
            <person name="Klenk H.P."/>
            <person name="Chen F."/>
        </authorList>
    </citation>
    <scope>NUCLEOTIDE SEQUENCE [LARGE SCALE GENOMIC DNA]</scope>
    <source>
        <strain evidence="8">ATCC 700099 / DSM 44233 / CIP 104796 / JCM 9543 / NBRC 105858 / Y-104</strain>
    </source>
</reference>
<evidence type="ECO:0000256" key="4">
    <source>
        <dbReference type="ARBA" id="ARBA00022989"/>
    </source>
</evidence>
<dbReference type="InParanoid" id="C8XAQ7"/>
<feature type="transmembrane region" description="Helical" evidence="6">
    <location>
        <begin position="169"/>
        <end position="187"/>
    </location>
</feature>
<dbReference type="Proteomes" id="UP000002218">
    <property type="component" value="Chromosome"/>
</dbReference>
<feature type="transmembrane region" description="Helical" evidence="6">
    <location>
        <begin position="77"/>
        <end position="95"/>
    </location>
</feature>
<keyword evidence="8" id="KW-1185">Reference proteome</keyword>
<comment type="subcellular location">
    <subcellularLocation>
        <location evidence="1">Cell membrane</location>
        <topology evidence="1">Multi-pass membrane protein</topology>
    </subcellularLocation>
</comment>
<protein>
    <submittedName>
        <fullName evidence="7">Membrane protein-like protein</fullName>
    </submittedName>
</protein>
<evidence type="ECO:0000256" key="3">
    <source>
        <dbReference type="ARBA" id="ARBA00022692"/>
    </source>
</evidence>
<proteinExistence type="predicted"/>
<evidence type="ECO:0000256" key="2">
    <source>
        <dbReference type="ARBA" id="ARBA00022475"/>
    </source>
</evidence>
<dbReference type="GO" id="GO:0016020">
    <property type="term" value="C:membrane"/>
    <property type="evidence" value="ECO:0007669"/>
    <property type="project" value="UniProtKB-SubCell"/>
</dbReference>
<keyword evidence="4 6" id="KW-1133">Transmembrane helix</keyword>
<keyword evidence="5 6" id="KW-0472">Membrane</keyword>
<accession>C8XAQ7</accession>
<dbReference type="STRING" id="479431.Namu_2972"/>
<dbReference type="RefSeq" id="WP_015748184.1">
    <property type="nucleotide sequence ID" value="NC_013235.1"/>
</dbReference>
<feature type="transmembrane region" description="Helical" evidence="6">
    <location>
        <begin position="142"/>
        <end position="162"/>
    </location>
</feature>